<comment type="caution">
    <text evidence="2">The sequence shown here is derived from an EMBL/GenBank/DDBJ whole genome shotgun (WGS) entry which is preliminary data.</text>
</comment>
<dbReference type="SUPFAM" id="SSF51735">
    <property type="entry name" value="NAD(P)-binding Rossmann-fold domains"/>
    <property type="match status" value="1"/>
</dbReference>
<protein>
    <submittedName>
        <fullName evidence="2">SDR family oxidoreductase</fullName>
    </submittedName>
</protein>
<dbReference type="CDD" id="cd05262">
    <property type="entry name" value="SDR_a7"/>
    <property type="match status" value="1"/>
</dbReference>
<dbReference type="InterPro" id="IPR051783">
    <property type="entry name" value="NAD(P)-dependent_oxidoreduct"/>
</dbReference>
<dbReference type="InterPro" id="IPR001509">
    <property type="entry name" value="Epimerase_deHydtase"/>
</dbReference>
<dbReference type="Gene3D" id="3.40.50.720">
    <property type="entry name" value="NAD(P)-binding Rossmann-like Domain"/>
    <property type="match status" value="1"/>
</dbReference>
<evidence type="ECO:0000313" key="3">
    <source>
        <dbReference type="Proteomes" id="UP001601303"/>
    </source>
</evidence>
<dbReference type="EMBL" id="JBIAHM010000014">
    <property type="protein sequence ID" value="MFE9603639.1"/>
    <property type="molecule type" value="Genomic_DNA"/>
</dbReference>
<sequence>MRVFVAGATGYVGSAVVRELLGAGHEVVGLARSDPAAETLMQSGAGVHRGDITDVDSLRAGAAAADGVVYAANQHISETTDPAARAKTELAAVDAIGAELAGTDRPFVVTSGVLGRTPGQLLTEETPIVPTAVTAPRLQVEVSVLALSEHGVRSSSVRLAPTVHGLGDARGFVPALIGVARTTGVSAFVGDGSNRWPSVHRRDAATLYRLALESAPAGTRLHAVAEEGVPFREVARVIGRRLKVPAVSLTPDEASRHFAGFLAPFVSLDNPASSALTRQLTGWKPTHPALVPDIEEGHYFGEFSAEQ</sequence>
<evidence type="ECO:0000259" key="1">
    <source>
        <dbReference type="Pfam" id="PF01370"/>
    </source>
</evidence>
<proteinExistence type="predicted"/>
<dbReference type="InterPro" id="IPR036291">
    <property type="entry name" value="NAD(P)-bd_dom_sf"/>
</dbReference>
<reference evidence="2 3" key="1">
    <citation type="submission" date="2024-10" db="EMBL/GenBank/DDBJ databases">
        <title>The Natural Products Discovery Center: Release of the First 8490 Sequenced Strains for Exploring Actinobacteria Biosynthetic Diversity.</title>
        <authorList>
            <person name="Kalkreuter E."/>
            <person name="Kautsar S.A."/>
            <person name="Yang D."/>
            <person name="Bader C.D."/>
            <person name="Teijaro C.N."/>
            <person name="Fluegel L."/>
            <person name="Davis C.M."/>
            <person name="Simpson J.R."/>
            <person name="Lauterbach L."/>
            <person name="Steele A.D."/>
            <person name="Gui C."/>
            <person name="Meng S."/>
            <person name="Li G."/>
            <person name="Viehrig K."/>
            <person name="Ye F."/>
            <person name="Su P."/>
            <person name="Kiefer A.F."/>
            <person name="Nichols A."/>
            <person name="Cepeda A.J."/>
            <person name="Yan W."/>
            <person name="Fan B."/>
            <person name="Jiang Y."/>
            <person name="Adhikari A."/>
            <person name="Zheng C.-J."/>
            <person name="Schuster L."/>
            <person name="Cowan T.M."/>
            <person name="Smanski M.J."/>
            <person name="Chevrette M.G."/>
            <person name="De Carvalho L.P.S."/>
            <person name="Shen B."/>
        </authorList>
    </citation>
    <scope>NUCLEOTIDE SEQUENCE [LARGE SCALE GENOMIC DNA]</scope>
    <source>
        <strain evidence="2 3">NPDC006488</strain>
    </source>
</reference>
<feature type="domain" description="NAD-dependent epimerase/dehydratase" evidence="1">
    <location>
        <begin position="3"/>
        <end position="215"/>
    </location>
</feature>
<organism evidence="2 3">
    <name type="scientific">Streptomyces hokutonensis</name>
    <dbReference type="NCBI Taxonomy" id="1306990"/>
    <lineage>
        <taxon>Bacteria</taxon>
        <taxon>Bacillati</taxon>
        <taxon>Actinomycetota</taxon>
        <taxon>Actinomycetes</taxon>
        <taxon>Kitasatosporales</taxon>
        <taxon>Streptomycetaceae</taxon>
        <taxon>Streptomyces</taxon>
    </lineage>
</organism>
<keyword evidence="3" id="KW-1185">Reference proteome</keyword>
<name>A0ABW6MC13_9ACTN</name>
<gene>
    <name evidence="2" type="ORF">ACFYNQ_34400</name>
</gene>
<evidence type="ECO:0000313" key="2">
    <source>
        <dbReference type="EMBL" id="MFE9603639.1"/>
    </source>
</evidence>
<dbReference type="RefSeq" id="WP_388112380.1">
    <property type="nucleotide sequence ID" value="NZ_JBIAHM010000014.1"/>
</dbReference>
<dbReference type="PANTHER" id="PTHR48079">
    <property type="entry name" value="PROTEIN YEEZ"/>
    <property type="match status" value="1"/>
</dbReference>
<dbReference type="Pfam" id="PF01370">
    <property type="entry name" value="Epimerase"/>
    <property type="match status" value="1"/>
</dbReference>
<dbReference type="PANTHER" id="PTHR48079:SF6">
    <property type="entry name" value="NAD(P)-BINDING DOMAIN-CONTAINING PROTEIN-RELATED"/>
    <property type="match status" value="1"/>
</dbReference>
<accession>A0ABW6MC13</accession>
<dbReference type="Proteomes" id="UP001601303">
    <property type="component" value="Unassembled WGS sequence"/>
</dbReference>